<dbReference type="GO" id="GO:0005737">
    <property type="term" value="C:cytoplasm"/>
    <property type="evidence" value="ECO:0007669"/>
    <property type="project" value="UniProtKB-ARBA"/>
</dbReference>
<dbReference type="NCBIfam" id="NF006477">
    <property type="entry name" value="PRK08881.1"/>
    <property type="match status" value="1"/>
</dbReference>
<dbReference type="PANTHER" id="PTHR19836:SF19">
    <property type="entry name" value="SMALL RIBOSOMAL SUBUNIT PROTEIN US14M"/>
    <property type="match status" value="1"/>
</dbReference>
<sequence>MAKLSSINKNNRRIKLANKFYEKRKKLKKIIMDKKLPLEERFRAQQKLSKLPRNSSKVRVRNRCQITGRPHAVYRKLKISRIALRKLGLEGKIPGMVKSSW</sequence>
<name>A0A382Z6P5_9ZZZZ</name>
<evidence type="ECO:0000313" key="4">
    <source>
        <dbReference type="EMBL" id="SVD90869.1"/>
    </source>
</evidence>
<keyword evidence="3" id="KW-0687">Ribonucleoprotein</keyword>
<dbReference type="Pfam" id="PF00253">
    <property type="entry name" value="Ribosomal_S14"/>
    <property type="match status" value="1"/>
</dbReference>
<dbReference type="InterPro" id="IPR001209">
    <property type="entry name" value="Ribosomal_uS14"/>
</dbReference>
<dbReference type="GO" id="GO:0015935">
    <property type="term" value="C:small ribosomal subunit"/>
    <property type="evidence" value="ECO:0007669"/>
    <property type="project" value="TreeGrafter"/>
</dbReference>
<keyword evidence="2" id="KW-0689">Ribosomal protein</keyword>
<dbReference type="FunFam" id="1.10.287.1480:FF:000001">
    <property type="entry name" value="30S ribosomal protein S14"/>
    <property type="match status" value="1"/>
</dbReference>
<dbReference type="Gene3D" id="1.10.287.1480">
    <property type="match status" value="1"/>
</dbReference>
<dbReference type="SUPFAM" id="SSF57716">
    <property type="entry name" value="Glucocorticoid receptor-like (DNA-binding domain)"/>
    <property type="match status" value="1"/>
</dbReference>
<accession>A0A382Z6P5</accession>
<evidence type="ECO:0000256" key="2">
    <source>
        <dbReference type="ARBA" id="ARBA00022980"/>
    </source>
</evidence>
<dbReference type="InterPro" id="IPR018271">
    <property type="entry name" value="Ribosomal_uS14_CS"/>
</dbReference>
<dbReference type="GO" id="GO:0003735">
    <property type="term" value="F:structural constituent of ribosome"/>
    <property type="evidence" value="ECO:0007669"/>
    <property type="project" value="InterPro"/>
</dbReference>
<evidence type="ECO:0008006" key="5">
    <source>
        <dbReference type="Google" id="ProtNLM"/>
    </source>
</evidence>
<dbReference type="PROSITE" id="PS00527">
    <property type="entry name" value="RIBOSOMAL_S14"/>
    <property type="match status" value="1"/>
</dbReference>
<dbReference type="EMBL" id="UINC01181261">
    <property type="protein sequence ID" value="SVD90869.1"/>
    <property type="molecule type" value="Genomic_DNA"/>
</dbReference>
<dbReference type="GO" id="GO:0006412">
    <property type="term" value="P:translation"/>
    <property type="evidence" value="ECO:0007669"/>
    <property type="project" value="InterPro"/>
</dbReference>
<dbReference type="AlphaFoldDB" id="A0A382Z6P5"/>
<comment type="similarity">
    <text evidence="1">Belongs to the universal ribosomal protein uS14 family.</text>
</comment>
<dbReference type="InterPro" id="IPR023036">
    <property type="entry name" value="Ribosomal_uS14_bac/plastid"/>
</dbReference>
<evidence type="ECO:0000256" key="1">
    <source>
        <dbReference type="ARBA" id="ARBA00009083"/>
    </source>
</evidence>
<gene>
    <name evidence="4" type="ORF">METZ01_LOCUS443723</name>
</gene>
<organism evidence="4">
    <name type="scientific">marine metagenome</name>
    <dbReference type="NCBI Taxonomy" id="408172"/>
    <lineage>
        <taxon>unclassified sequences</taxon>
        <taxon>metagenomes</taxon>
        <taxon>ecological metagenomes</taxon>
    </lineage>
</organism>
<reference evidence="4" key="1">
    <citation type="submission" date="2018-05" db="EMBL/GenBank/DDBJ databases">
        <authorList>
            <person name="Lanie J.A."/>
            <person name="Ng W.-L."/>
            <person name="Kazmierczak K.M."/>
            <person name="Andrzejewski T.M."/>
            <person name="Davidsen T.M."/>
            <person name="Wayne K.J."/>
            <person name="Tettelin H."/>
            <person name="Glass J.I."/>
            <person name="Rusch D."/>
            <person name="Podicherti R."/>
            <person name="Tsui H.-C.T."/>
            <person name="Winkler M.E."/>
        </authorList>
    </citation>
    <scope>NUCLEOTIDE SEQUENCE</scope>
</reference>
<protein>
    <recommendedName>
        <fullName evidence="5">Ribosomal protein S14</fullName>
    </recommendedName>
</protein>
<dbReference type="HAMAP" id="MF_00537">
    <property type="entry name" value="Ribosomal_uS14_1"/>
    <property type="match status" value="1"/>
</dbReference>
<dbReference type="PANTHER" id="PTHR19836">
    <property type="entry name" value="30S RIBOSOMAL PROTEIN S14"/>
    <property type="match status" value="1"/>
</dbReference>
<proteinExistence type="inferred from homology"/>
<evidence type="ECO:0000256" key="3">
    <source>
        <dbReference type="ARBA" id="ARBA00023274"/>
    </source>
</evidence>